<protein>
    <recommendedName>
        <fullName evidence="1">Rap1a immunity protein domain-containing protein</fullName>
    </recommendedName>
</protein>
<evidence type="ECO:0000313" key="2">
    <source>
        <dbReference type="EMBL" id="CAB5219052.1"/>
    </source>
</evidence>
<feature type="domain" description="Rap1a immunity protein" evidence="1">
    <location>
        <begin position="29"/>
        <end position="102"/>
    </location>
</feature>
<name>A0A6J7WQR4_9CAUD</name>
<organism evidence="2">
    <name type="scientific">uncultured Caudovirales phage</name>
    <dbReference type="NCBI Taxonomy" id="2100421"/>
    <lineage>
        <taxon>Viruses</taxon>
        <taxon>Duplodnaviria</taxon>
        <taxon>Heunggongvirae</taxon>
        <taxon>Uroviricota</taxon>
        <taxon>Caudoviricetes</taxon>
        <taxon>Peduoviridae</taxon>
        <taxon>Maltschvirus</taxon>
        <taxon>Maltschvirus maltsch</taxon>
    </lineage>
</organism>
<gene>
    <name evidence="2" type="ORF">UFOVP229_23</name>
</gene>
<dbReference type="InterPro" id="IPR041238">
    <property type="entry name" value="Rap1a"/>
</dbReference>
<dbReference type="Gene3D" id="1.10.890.40">
    <property type="match status" value="1"/>
</dbReference>
<accession>A0A6J7WQR4</accession>
<dbReference type="Pfam" id="PF18602">
    <property type="entry name" value="Rap1a"/>
    <property type="match status" value="1"/>
</dbReference>
<sequence>MMNRILSTTFLTLSLYAPVQAEFMTGRTLLARMNGDATDRANAVGYIVGVADSLMGTYSCPPHGLTSGQLAKQVKDVLEANPERLMASADVFVQSVMLQWPCSKKAVT</sequence>
<dbReference type="EMBL" id="LR798271">
    <property type="protein sequence ID" value="CAB5219052.1"/>
    <property type="molecule type" value="Genomic_DNA"/>
</dbReference>
<reference evidence="2" key="1">
    <citation type="submission" date="2020-05" db="EMBL/GenBank/DDBJ databases">
        <authorList>
            <person name="Chiriac C."/>
            <person name="Salcher M."/>
            <person name="Ghai R."/>
            <person name="Kavagutti S V."/>
        </authorList>
    </citation>
    <scope>NUCLEOTIDE SEQUENCE</scope>
</reference>
<evidence type="ECO:0000259" key="1">
    <source>
        <dbReference type="Pfam" id="PF18602"/>
    </source>
</evidence>
<proteinExistence type="predicted"/>